<dbReference type="AlphaFoldDB" id="Q8TY46"/>
<dbReference type="GeneID" id="95969911"/>
<dbReference type="PANTHER" id="PTHR43687:SF1">
    <property type="entry name" value="FERREDOXIN III"/>
    <property type="match status" value="1"/>
</dbReference>
<keyword evidence="4" id="KW-0411">Iron-sulfur</keyword>
<protein>
    <submittedName>
        <fullName evidence="6">Ferredoxin</fullName>
    </submittedName>
</protein>
<evidence type="ECO:0000256" key="3">
    <source>
        <dbReference type="ARBA" id="ARBA00023004"/>
    </source>
</evidence>
<dbReference type="GO" id="GO:0046872">
    <property type="term" value="F:metal ion binding"/>
    <property type="evidence" value="ECO:0007669"/>
    <property type="project" value="UniProtKB-KW"/>
</dbReference>
<keyword evidence="2" id="KW-0479">Metal-binding</keyword>
<evidence type="ECO:0000313" key="7">
    <source>
        <dbReference type="Proteomes" id="UP000001826"/>
    </source>
</evidence>
<dbReference type="RefSeq" id="WP_011018830.1">
    <property type="nucleotide sequence ID" value="NC_003551.1"/>
</dbReference>
<name>Q8TY46_METKA</name>
<feature type="domain" description="4Fe-4S ferredoxin-type" evidence="5">
    <location>
        <begin position="8"/>
        <end position="35"/>
    </location>
</feature>
<dbReference type="InterPro" id="IPR017900">
    <property type="entry name" value="4Fe4S_Fe_S_CS"/>
</dbReference>
<organism evidence="6 7">
    <name type="scientific">Methanopyrus kandleri (strain AV19 / DSM 6324 / JCM 9639 / NBRC 100938)</name>
    <dbReference type="NCBI Taxonomy" id="190192"/>
    <lineage>
        <taxon>Archaea</taxon>
        <taxon>Methanobacteriati</taxon>
        <taxon>Methanobacteriota</taxon>
        <taxon>Methanomada group</taxon>
        <taxon>Methanopyri</taxon>
        <taxon>Methanopyrales</taxon>
        <taxon>Methanopyraceae</taxon>
        <taxon>Methanopyrus</taxon>
    </lineage>
</organism>
<feature type="domain" description="4Fe-4S ferredoxin-type" evidence="5">
    <location>
        <begin position="36"/>
        <end position="65"/>
    </location>
</feature>
<dbReference type="InterPro" id="IPR017896">
    <property type="entry name" value="4Fe4S_Fe-S-bd"/>
</dbReference>
<keyword evidence="1" id="KW-0004">4Fe-4S</keyword>
<reference evidence="6 7" key="1">
    <citation type="journal article" date="2002" name="Proc. Natl. Acad. Sci. U.S.A.">
        <title>The complete genome of hyperthermophile Methanopyrus kandleri AV19 and monophyly of archaeal methanogens.</title>
        <authorList>
            <person name="Slesarev A.I."/>
            <person name="Mezhevaya K.V."/>
            <person name="Makarova K.S."/>
            <person name="Polushin N.N."/>
            <person name="Shcherbinina O.V."/>
            <person name="Shakhova V.V."/>
            <person name="Belova G.I."/>
            <person name="Aravind L."/>
            <person name="Natale D.A."/>
            <person name="Rogozin I.B."/>
            <person name="Tatusov R.L."/>
            <person name="Wolf Y.I."/>
            <person name="Stetter K.O."/>
            <person name="Malykh A.G."/>
            <person name="Koonin E.V."/>
            <person name="Kozyavkin S.A."/>
        </authorList>
    </citation>
    <scope>NUCLEOTIDE SEQUENCE [LARGE SCALE GENOMIC DNA]</scope>
    <source>
        <strain evidence="7">AV19 / DSM 6324 / JCM 9639 / NBRC 100938</strain>
    </source>
</reference>
<dbReference type="InParanoid" id="Q8TY46"/>
<dbReference type="EnsemblBacteria" id="AAM01675">
    <property type="protein sequence ID" value="AAM01675"/>
    <property type="gene ID" value="MK0460"/>
</dbReference>
<dbReference type="SUPFAM" id="SSF54862">
    <property type="entry name" value="4Fe-4S ferredoxins"/>
    <property type="match status" value="1"/>
</dbReference>
<evidence type="ECO:0000256" key="2">
    <source>
        <dbReference type="ARBA" id="ARBA00022723"/>
    </source>
</evidence>
<evidence type="ECO:0000313" key="6">
    <source>
        <dbReference type="EMBL" id="AAM01675.1"/>
    </source>
</evidence>
<feature type="domain" description="4Fe-4S ferredoxin-type" evidence="5">
    <location>
        <begin position="115"/>
        <end position="144"/>
    </location>
</feature>
<feature type="domain" description="4Fe-4S ferredoxin-type" evidence="5">
    <location>
        <begin position="85"/>
        <end position="114"/>
    </location>
</feature>
<dbReference type="Gene3D" id="3.30.70.20">
    <property type="match status" value="2"/>
</dbReference>
<dbReference type="PANTHER" id="PTHR43687">
    <property type="entry name" value="ADENYLYLSULFATE REDUCTASE, BETA SUBUNIT"/>
    <property type="match status" value="1"/>
</dbReference>
<dbReference type="KEGG" id="mka:MK0460"/>
<accession>Q8TY46</accession>
<keyword evidence="3" id="KW-0408">Iron</keyword>
<keyword evidence="7" id="KW-1185">Reference proteome</keyword>
<dbReference type="Pfam" id="PF12838">
    <property type="entry name" value="Fer4_7"/>
    <property type="match status" value="1"/>
</dbReference>
<dbReference type="PROSITE" id="PS00198">
    <property type="entry name" value="4FE4S_FER_1"/>
    <property type="match status" value="3"/>
</dbReference>
<dbReference type="PaxDb" id="190192-MK0460"/>
<evidence type="ECO:0000256" key="1">
    <source>
        <dbReference type="ARBA" id="ARBA00022485"/>
    </source>
</evidence>
<dbReference type="InterPro" id="IPR050572">
    <property type="entry name" value="Fe-S_Ferredoxin"/>
</dbReference>
<dbReference type="Pfam" id="PF13237">
    <property type="entry name" value="Fer4_10"/>
    <property type="match status" value="1"/>
</dbReference>
<gene>
    <name evidence="6" type="primary">ehaP</name>
    <name evidence="6" type="ordered locus">MK0460</name>
</gene>
<evidence type="ECO:0000259" key="5">
    <source>
        <dbReference type="PROSITE" id="PS51379"/>
    </source>
</evidence>
<dbReference type="Proteomes" id="UP000001826">
    <property type="component" value="Chromosome"/>
</dbReference>
<dbReference type="STRING" id="190192.MK0460"/>
<dbReference type="PROSITE" id="PS51379">
    <property type="entry name" value="4FE4S_FER_2"/>
    <property type="match status" value="4"/>
</dbReference>
<dbReference type="CDD" id="cd10549">
    <property type="entry name" value="MtMvhB_like"/>
    <property type="match status" value="1"/>
</dbReference>
<sequence length="147" mass="15793">MDVIVEVREVVVIHELCRACGLCEKECPTGAIEVEDSAKIDEKDCVRCGLCVEVCPFDAILLGRATCELPKGSYRIEVLTKRPEVSVRISESKCVGCQACSSSCPVEALFGAKGSPPKLDVDRCVGCLECVRICPSRAIEPVGGFRG</sequence>
<dbReference type="GO" id="GO:0016491">
    <property type="term" value="F:oxidoreductase activity"/>
    <property type="evidence" value="ECO:0007669"/>
    <property type="project" value="UniProtKB-ARBA"/>
</dbReference>
<dbReference type="EMBL" id="AE009439">
    <property type="protein sequence ID" value="AAM01675.1"/>
    <property type="molecule type" value="Genomic_DNA"/>
</dbReference>
<proteinExistence type="predicted"/>
<dbReference type="GO" id="GO:0051539">
    <property type="term" value="F:4 iron, 4 sulfur cluster binding"/>
    <property type="evidence" value="ECO:0007669"/>
    <property type="project" value="UniProtKB-KW"/>
</dbReference>
<dbReference type="HOGENOM" id="CLU_097041_1_0_2"/>
<evidence type="ECO:0000256" key="4">
    <source>
        <dbReference type="ARBA" id="ARBA00023014"/>
    </source>
</evidence>